<dbReference type="EMBL" id="UAVS01000005">
    <property type="protein sequence ID" value="SQA93663.1"/>
    <property type="molecule type" value="Genomic_DNA"/>
</dbReference>
<dbReference type="Pfam" id="PF13568">
    <property type="entry name" value="OMP_b-brl_2"/>
    <property type="match status" value="1"/>
</dbReference>
<evidence type="ECO:0000259" key="1">
    <source>
        <dbReference type="Pfam" id="PF13568"/>
    </source>
</evidence>
<gene>
    <name evidence="2" type="ORF">NCTC11545_01039</name>
</gene>
<organism evidence="2 3">
    <name type="scientific">Capnocytophaga ochracea</name>
    <dbReference type="NCBI Taxonomy" id="1018"/>
    <lineage>
        <taxon>Bacteria</taxon>
        <taxon>Pseudomonadati</taxon>
        <taxon>Bacteroidota</taxon>
        <taxon>Flavobacteriia</taxon>
        <taxon>Flavobacteriales</taxon>
        <taxon>Flavobacteriaceae</taxon>
        <taxon>Capnocytophaga</taxon>
    </lineage>
</organism>
<dbReference type="Proteomes" id="UP000250169">
    <property type="component" value="Unassembled WGS sequence"/>
</dbReference>
<dbReference type="InterPro" id="IPR025665">
    <property type="entry name" value="Beta-barrel_OMP_2"/>
</dbReference>
<feature type="domain" description="Outer membrane protein beta-barrel" evidence="1">
    <location>
        <begin position="22"/>
        <end position="174"/>
    </location>
</feature>
<protein>
    <recommendedName>
        <fullName evidence="1">Outer membrane protein beta-barrel domain-containing protein</fullName>
    </recommendedName>
</protein>
<dbReference type="SUPFAM" id="SSF56925">
    <property type="entry name" value="OMPA-like"/>
    <property type="match status" value="1"/>
</dbReference>
<evidence type="ECO:0000313" key="3">
    <source>
        <dbReference type="Proteomes" id="UP000250169"/>
    </source>
</evidence>
<evidence type="ECO:0000313" key="2">
    <source>
        <dbReference type="EMBL" id="SQA93663.1"/>
    </source>
</evidence>
<sequence length="204" mass="22775">MRRIVLLAICLFAFYNVKAQYIGVKAGYNYATLKGDVSSEASFKPYHGYYAGVTLEFPLSKLFSLQIEGIYNRRGAQIKSDRYGNATLALDYLSAPVMARFNVGKGINLHVGPQIEYRIDQPNFYFNGTEPVTRVKSDAIDIIDVAMTAGIGYTTDAGWFFEIRWVQGLTNIFEGDEASLISTGIANSYDFKNRTLSMGVGYQF</sequence>
<reference evidence="2 3" key="1">
    <citation type="submission" date="2018-06" db="EMBL/GenBank/DDBJ databases">
        <authorList>
            <consortium name="Pathogen Informatics"/>
            <person name="Doyle S."/>
        </authorList>
    </citation>
    <scope>NUCLEOTIDE SEQUENCE [LARGE SCALE GENOMIC DNA]</scope>
    <source>
        <strain evidence="2 3">NCTC11545</strain>
    </source>
</reference>
<accession>A0A2X2SZQ1</accession>
<proteinExistence type="predicted"/>
<dbReference type="AlphaFoldDB" id="A0A2X2SZQ1"/>
<dbReference type="RefSeq" id="WP_111972473.1">
    <property type="nucleotide sequence ID" value="NZ_UAVS01000005.1"/>
</dbReference>
<dbReference type="InterPro" id="IPR011250">
    <property type="entry name" value="OMP/PagP_B-barrel"/>
</dbReference>
<name>A0A2X2SZQ1_CAPOC</name>